<dbReference type="CDD" id="cd14014">
    <property type="entry name" value="STKc_PknB_like"/>
    <property type="match status" value="1"/>
</dbReference>
<dbReference type="EMBL" id="CP035704">
    <property type="protein sequence ID" value="QBB72491.1"/>
    <property type="molecule type" value="Genomic_DNA"/>
</dbReference>
<dbReference type="GO" id="GO:0005524">
    <property type="term" value="F:ATP binding"/>
    <property type="evidence" value="ECO:0007669"/>
    <property type="project" value="UniProtKB-UniRule"/>
</dbReference>
<evidence type="ECO:0000256" key="8">
    <source>
        <dbReference type="SAM" id="Phobius"/>
    </source>
</evidence>
<dbReference type="SMART" id="SM00220">
    <property type="entry name" value="S_TKc"/>
    <property type="match status" value="1"/>
</dbReference>
<keyword evidence="8" id="KW-0812">Transmembrane</keyword>
<dbReference type="Gene3D" id="1.10.510.10">
    <property type="entry name" value="Transferase(Phosphotransferase) domain 1"/>
    <property type="match status" value="1"/>
</dbReference>
<dbReference type="Pfam" id="PF00069">
    <property type="entry name" value="Pkinase"/>
    <property type="match status" value="1"/>
</dbReference>
<dbReference type="PROSITE" id="PS50011">
    <property type="entry name" value="PROTEIN_KINASE_DOM"/>
    <property type="match status" value="1"/>
</dbReference>
<dbReference type="InterPro" id="IPR011009">
    <property type="entry name" value="Kinase-like_dom_sf"/>
</dbReference>
<evidence type="ECO:0000313" key="10">
    <source>
        <dbReference type="EMBL" id="QBB72491.1"/>
    </source>
</evidence>
<dbReference type="Gene3D" id="3.30.200.20">
    <property type="entry name" value="Phosphorylase Kinase, domain 1"/>
    <property type="match status" value="1"/>
</dbReference>
<dbReference type="KEGG" id="xbc:ELE36_20145"/>
<dbReference type="InterPro" id="IPR008271">
    <property type="entry name" value="Ser/Thr_kinase_AS"/>
</dbReference>
<dbReference type="PROSITE" id="PS51257">
    <property type="entry name" value="PROKAR_LIPOPROTEIN"/>
    <property type="match status" value="1"/>
</dbReference>
<dbReference type="PROSITE" id="PS00107">
    <property type="entry name" value="PROTEIN_KINASE_ATP"/>
    <property type="match status" value="1"/>
</dbReference>
<dbReference type="PROSITE" id="PS50005">
    <property type="entry name" value="TPR"/>
    <property type="match status" value="1"/>
</dbReference>
<feature type="transmembrane region" description="Helical" evidence="8">
    <location>
        <begin position="380"/>
        <end position="400"/>
    </location>
</feature>
<protein>
    <submittedName>
        <fullName evidence="10">Tetratricopeptide repeat protein</fullName>
    </submittedName>
</protein>
<dbReference type="InterPro" id="IPR011990">
    <property type="entry name" value="TPR-like_helical_dom_sf"/>
</dbReference>
<name>A0A411HPR1_9GAMM</name>
<keyword evidence="4 6" id="KW-0067">ATP-binding</keyword>
<keyword evidence="8" id="KW-1133">Transmembrane helix</keyword>
<dbReference type="SUPFAM" id="SSF48452">
    <property type="entry name" value="TPR-like"/>
    <property type="match status" value="3"/>
</dbReference>
<dbReference type="PANTHER" id="PTHR43289:SF34">
    <property type="entry name" value="SERINE_THREONINE-PROTEIN KINASE YBDM-RELATED"/>
    <property type="match status" value="1"/>
</dbReference>
<keyword evidence="11" id="KW-1185">Reference proteome</keyword>
<evidence type="ECO:0000256" key="6">
    <source>
        <dbReference type="PROSITE-ProRule" id="PRU10141"/>
    </source>
</evidence>
<dbReference type="InterPro" id="IPR000719">
    <property type="entry name" value="Prot_kinase_dom"/>
</dbReference>
<dbReference type="Gene3D" id="1.25.40.10">
    <property type="entry name" value="Tetratricopeptide repeat domain"/>
    <property type="match status" value="3"/>
</dbReference>
<keyword evidence="1" id="KW-0808">Transferase</keyword>
<dbReference type="AlphaFoldDB" id="A0A411HPR1"/>
<keyword evidence="3" id="KW-0418">Kinase</keyword>
<dbReference type="PROSITE" id="PS00108">
    <property type="entry name" value="PROTEIN_KINASE_ST"/>
    <property type="match status" value="1"/>
</dbReference>
<dbReference type="Proteomes" id="UP000291562">
    <property type="component" value="Chromosome"/>
</dbReference>
<evidence type="ECO:0000259" key="9">
    <source>
        <dbReference type="PROSITE" id="PS50011"/>
    </source>
</evidence>
<keyword evidence="5" id="KW-0802">TPR repeat</keyword>
<feature type="repeat" description="TPR" evidence="5">
    <location>
        <begin position="597"/>
        <end position="630"/>
    </location>
</feature>
<dbReference type="InterPro" id="IPR019734">
    <property type="entry name" value="TPR_rpt"/>
</dbReference>
<feature type="binding site" evidence="6">
    <location>
        <position position="122"/>
    </location>
    <ligand>
        <name>ATP</name>
        <dbReference type="ChEBI" id="CHEBI:30616"/>
    </ligand>
</feature>
<evidence type="ECO:0000256" key="1">
    <source>
        <dbReference type="ARBA" id="ARBA00022679"/>
    </source>
</evidence>
<dbReference type="InterPro" id="IPR017441">
    <property type="entry name" value="Protein_kinase_ATP_BS"/>
</dbReference>
<proteinExistence type="predicted"/>
<evidence type="ECO:0000256" key="5">
    <source>
        <dbReference type="PROSITE-ProRule" id="PRU00339"/>
    </source>
</evidence>
<dbReference type="SMART" id="SM00028">
    <property type="entry name" value="TPR"/>
    <property type="match status" value="7"/>
</dbReference>
<gene>
    <name evidence="10" type="ORF">ELE36_20145</name>
</gene>
<keyword evidence="8" id="KW-0472">Membrane</keyword>
<evidence type="ECO:0000256" key="4">
    <source>
        <dbReference type="ARBA" id="ARBA00022840"/>
    </source>
</evidence>
<accession>A0A411HPR1</accession>
<feature type="region of interest" description="Disordered" evidence="7">
    <location>
        <begin position="241"/>
        <end position="262"/>
    </location>
</feature>
<keyword evidence="2 6" id="KW-0547">Nucleotide-binding</keyword>
<dbReference type="GO" id="GO:0004674">
    <property type="term" value="F:protein serine/threonine kinase activity"/>
    <property type="evidence" value="ECO:0007669"/>
    <property type="project" value="TreeGrafter"/>
</dbReference>
<sequence>MQRQRPKGHHVGAVGAGCIEWNAPMQADKFAEIKAVFAEVCELAEPELTERLHELTSDADVSAEVRALMGAQSMHTDRFAQPIRQLLSAVASEDLKIGHGGMGTVFRAHRSDGHFQQLAAIKLLRGMPSLRAIDYLAQERQILATLAHPNISRLLDGGATPHGQPYLVMEYVQGEPIDVYCRDRRISATEILRLFVVVCHAVSFAHQRLIVHCDLKPNNILVTADGRPLLLDFGIARLLESGNTPPPDPVQEPGDAPNSSTTQLKLTGYAYTPRYASPEQRAGNAVSTATDIYSLGLMLVELLTLNTAAANQSLETQSIADPELRAIATKASATDPSQRYATADAFASDIERFLRREPVLALQPSAWYGMRKFVQRRWPLVVMAVLFVLTVAGFTLRVVADRNRAELAEQDALVERDHALQAQTSSRQISDFMVSVFDGSNPDAGGGEIPTSKLVEQALGRIDTELKGQPAAQAELFSTLAGVQVVLGNAEPARTNFTRAIDIQRTLDQPLVLANMLMRRADTSKRSFGKEAPEADAREALALIEKYAAPDSAILAKALDLLGTVLSESGKHADDEALLLRALAIQQHIDPIGSGTAEMYASLGSRYVATEEYEKAVTQYQRGLELQAILNGKNSATYFSELESLGMTYSYMRRFDEAETLLRQALDGRRKLDGSDNVEMAWRMSQLARVIDNSGRPRQAAPVYREALTIGAKKMGVTSVSYAVLLINLAISSRRSGDFASAEQAYAQALPIIDHAWPASNRSLQRVRNEYGTLLLREGKIDAARTPLFTAYEARLAALGAEHADVSQSLTNLAEWELKSSHLDKAMQRLASVEPHAEKLDALDHAAYERVLGLTQAKRGHNDDALLHLQRAEKLIHDILGERDPRTWLSMLDRAELLAAQNNLQSHAASAALATEMLRGIGDGLMPDSALLAHIKQLANR</sequence>
<evidence type="ECO:0000256" key="3">
    <source>
        <dbReference type="ARBA" id="ARBA00022777"/>
    </source>
</evidence>
<evidence type="ECO:0000256" key="7">
    <source>
        <dbReference type="SAM" id="MobiDB-lite"/>
    </source>
</evidence>
<organism evidence="10 11">
    <name type="scientific">Pseudolysobacter antarcticus</name>
    <dbReference type="NCBI Taxonomy" id="2511995"/>
    <lineage>
        <taxon>Bacteria</taxon>
        <taxon>Pseudomonadati</taxon>
        <taxon>Pseudomonadota</taxon>
        <taxon>Gammaproteobacteria</taxon>
        <taxon>Lysobacterales</taxon>
        <taxon>Rhodanobacteraceae</taxon>
        <taxon>Pseudolysobacter</taxon>
    </lineage>
</organism>
<feature type="domain" description="Protein kinase" evidence="9">
    <location>
        <begin position="91"/>
        <end position="354"/>
    </location>
</feature>
<dbReference type="PANTHER" id="PTHR43289">
    <property type="entry name" value="MITOGEN-ACTIVATED PROTEIN KINASE KINASE KINASE 20-RELATED"/>
    <property type="match status" value="1"/>
</dbReference>
<reference evidence="10 11" key="1">
    <citation type="submission" date="2019-01" db="EMBL/GenBank/DDBJ databases">
        <title>Pseudolysobacter antarctica gen. nov., sp. nov., isolated from Fildes Peninsula, Antarctica.</title>
        <authorList>
            <person name="Wei Z."/>
            <person name="Peng F."/>
        </authorList>
    </citation>
    <scope>NUCLEOTIDE SEQUENCE [LARGE SCALE GENOMIC DNA]</scope>
    <source>
        <strain evidence="10 11">AQ6-296</strain>
    </source>
</reference>
<dbReference type="SUPFAM" id="SSF56112">
    <property type="entry name" value="Protein kinase-like (PK-like)"/>
    <property type="match status" value="1"/>
</dbReference>
<dbReference type="OrthoDB" id="9801841at2"/>
<dbReference type="Pfam" id="PF13424">
    <property type="entry name" value="TPR_12"/>
    <property type="match status" value="1"/>
</dbReference>
<evidence type="ECO:0000256" key="2">
    <source>
        <dbReference type="ARBA" id="ARBA00022741"/>
    </source>
</evidence>
<evidence type="ECO:0000313" key="11">
    <source>
        <dbReference type="Proteomes" id="UP000291562"/>
    </source>
</evidence>